<keyword evidence="2" id="KW-0456">Lyase</keyword>
<dbReference type="InterPro" id="IPR007506">
    <property type="entry name" value="PMDh-L-like_dom"/>
</dbReference>
<feature type="domain" description="Phosphomevalonate dehydratase large subunit-like" evidence="3">
    <location>
        <begin position="1"/>
        <end position="412"/>
    </location>
</feature>
<gene>
    <name evidence="4" type="ORF">DSCA_32400</name>
</gene>
<dbReference type="RefSeq" id="WP_155317367.1">
    <property type="nucleotide sequence ID" value="NZ_AP021874.1"/>
</dbReference>
<organism evidence="4 5">
    <name type="scientific">Desulfosarcina alkanivorans</name>
    <dbReference type="NCBI Taxonomy" id="571177"/>
    <lineage>
        <taxon>Bacteria</taxon>
        <taxon>Pseudomonadati</taxon>
        <taxon>Thermodesulfobacteriota</taxon>
        <taxon>Desulfobacteria</taxon>
        <taxon>Desulfobacterales</taxon>
        <taxon>Desulfosarcinaceae</taxon>
        <taxon>Desulfosarcina</taxon>
    </lineage>
</organism>
<sequence>MELTDTQKAILDGEGGRAPQKAMALIVRYAGVLGAERLCRVTWADLFCGAHHYLDVAVSDDFDRIFSTMALCTTQAARLEKMNRGCICYSGVEVDCTELPGHMLAGPNRQVQNLAMLRRFVDAGVVLSGTCVPYLLGFIPVAGEHFVSCESSAVLFLNSLWGACGNGDGIEASFCAAVCGYTPLWGLHLPENRRATHLVAVRSRPESVHDWDVLGHALGRQLPPMAVPVLTGDFARPDAIRLKAFFASLACTAGTEICHLEGITPEAGSIDQALGGNPEQGRIIVSDRDTAESVDGLNGNPRGPIDYISLGCPHYHIDELRRIAAFLDGRRIHPDTVVHVWTAGPFKYMADRCGYTETIENAGARVLTGSCPSTRGYPSGVRTAAYDSAKQRLSAAQETDAQLYYGSLDQCLQTAISGTWEGH</sequence>
<dbReference type="GO" id="GO:0016829">
    <property type="term" value="F:lyase activity"/>
    <property type="evidence" value="ECO:0007669"/>
    <property type="project" value="UniProtKB-KW"/>
</dbReference>
<accession>A0A5K7YM38</accession>
<keyword evidence="1" id="KW-0408">Iron</keyword>
<keyword evidence="5" id="KW-1185">Reference proteome</keyword>
<dbReference type="PANTHER" id="PTHR36577:SF3">
    <property type="entry name" value="DUF521 DOMAIN PROTEIN (AFU_ORTHOLOGUE AFUA_6G00490)"/>
    <property type="match status" value="1"/>
</dbReference>
<dbReference type="KEGG" id="dalk:DSCA_32400"/>
<evidence type="ECO:0000259" key="3">
    <source>
        <dbReference type="Pfam" id="PF04412"/>
    </source>
</evidence>
<evidence type="ECO:0000313" key="5">
    <source>
        <dbReference type="Proteomes" id="UP000427906"/>
    </source>
</evidence>
<dbReference type="PANTHER" id="PTHR36577">
    <property type="entry name" value="DUF521 DOMAIN PROTEIN (AFU_ORTHOLOGUE AFUA_6G00490)"/>
    <property type="match status" value="1"/>
</dbReference>
<evidence type="ECO:0000256" key="2">
    <source>
        <dbReference type="ARBA" id="ARBA00023239"/>
    </source>
</evidence>
<dbReference type="Pfam" id="PF04412">
    <property type="entry name" value="AcnX"/>
    <property type="match status" value="1"/>
</dbReference>
<name>A0A5K7YM38_9BACT</name>
<evidence type="ECO:0000313" key="4">
    <source>
        <dbReference type="EMBL" id="BBO69310.1"/>
    </source>
</evidence>
<dbReference type="AlphaFoldDB" id="A0A5K7YM38"/>
<proteinExistence type="predicted"/>
<protein>
    <recommendedName>
        <fullName evidence="3">Phosphomevalonate dehydratase large subunit-like domain-containing protein</fullName>
    </recommendedName>
</protein>
<dbReference type="OrthoDB" id="1550274at2"/>
<dbReference type="Proteomes" id="UP000427906">
    <property type="component" value="Chromosome"/>
</dbReference>
<reference evidence="4 5" key="1">
    <citation type="submission" date="2019-11" db="EMBL/GenBank/DDBJ databases">
        <title>Comparative genomics of hydrocarbon-degrading Desulfosarcina strains.</title>
        <authorList>
            <person name="Watanabe M."/>
            <person name="Kojima H."/>
            <person name="Fukui M."/>
        </authorList>
    </citation>
    <scope>NUCLEOTIDE SEQUENCE [LARGE SCALE GENOMIC DNA]</scope>
    <source>
        <strain evidence="4 5">PL12</strain>
    </source>
</reference>
<dbReference type="EMBL" id="AP021874">
    <property type="protein sequence ID" value="BBO69310.1"/>
    <property type="molecule type" value="Genomic_DNA"/>
</dbReference>
<evidence type="ECO:0000256" key="1">
    <source>
        <dbReference type="ARBA" id="ARBA00023004"/>
    </source>
</evidence>